<evidence type="ECO:0000313" key="2">
    <source>
        <dbReference type="EMBL" id="MEQ2226079.1"/>
    </source>
</evidence>
<sequence>MWTTPASQNSTPRLDQSCQSQCRTHMMEGDLSVQNLSVIFSSADQSLDSTNQLLLKGHMTLQAAMFMLLINMYLLISSVYAYNIDHQFSSPACQQGVLLNM</sequence>
<accession>A0ABV0T0S2</accession>
<keyword evidence="3" id="KW-1185">Reference proteome</keyword>
<dbReference type="Proteomes" id="UP001482620">
    <property type="component" value="Unassembled WGS sequence"/>
</dbReference>
<gene>
    <name evidence="2" type="ORF">ILYODFUR_023916</name>
</gene>
<evidence type="ECO:0000256" key="1">
    <source>
        <dbReference type="SAM" id="Phobius"/>
    </source>
</evidence>
<protein>
    <submittedName>
        <fullName evidence="2">Uncharacterized protein</fullName>
    </submittedName>
</protein>
<comment type="caution">
    <text evidence="2">The sequence shown here is derived from an EMBL/GenBank/DDBJ whole genome shotgun (WGS) entry which is preliminary data.</text>
</comment>
<name>A0ABV0T0S2_9TELE</name>
<keyword evidence="1" id="KW-0812">Transmembrane</keyword>
<dbReference type="EMBL" id="JAHRIQ010014370">
    <property type="protein sequence ID" value="MEQ2226079.1"/>
    <property type="molecule type" value="Genomic_DNA"/>
</dbReference>
<feature type="transmembrane region" description="Helical" evidence="1">
    <location>
        <begin position="63"/>
        <end position="82"/>
    </location>
</feature>
<evidence type="ECO:0000313" key="3">
    <source>
        <dbReference type="Proteomes" id="UP001482620"/>
    </source>
</evidence>
<proteinExistence type="predicted"/>
<organism evidence="2 3">
    <name type="scientific">Ilyodon furcidens</name>
    <name type="common">goldbreast splitfin</name>
    <dbReference type="NCBI Taxonomy" id="33524"/>
    <lineage>
        <taxon>Eukaryota</taxon>
        <taxon>Metazoa</taxon>
        <taxon>Chordata</taxon>
        <taxon>Craniata</taxon>
        <taxon>Vertebrata</taxon>
        <taxon>Euteleostomi</taxon>
        <taxon>Actinopterygii</taxon>
        <taxon>Neopterygii</taxon>
        <taxon>Teleostei</taxon>
        <taxon>Neoteleostei</taxon>
        <taxon>Acanthomorphata</taxon>
        <taxon>Ovalentaria</taxon>
        <taxon>Atherinomorphae</taxon>
        <taxon>Cyprinodontiformes</taxon>
        <taxon>Goodeidae</taxon>
        <taxon>Ilyodon</taxon>
    </lineage>
</organism>
<reference evidence="2 3" key="1">
    <citation type="submission" date="2021-06" db="EMBL/GenBank/DDBJ databases">
        <authorList>
            <person name="Palmer J.M."/>
        </authorList>
    </citation>
    <scope>NUCLEOTIDE SEQUENCE [LARGE SCALE GENOMIC DNA]</scope>
    <source>
        <strain evidence="3">if_2019</strain>
        <tissue evidence="2">Muscle</tissue>
    </source>
</reference>
<keyword evidence="1" id="KW-1133">Transmembrane helix</keyword>
<keyword evidence="1" id="KW-0472">Membrane</keyword>